<feature type="domain" description="IclR-ED" evidence="5">
    <location>
        <begin position="81"/>
        <end position="266"/>
    </location>
</feature>
<dbReference type="OrthoDB" id="9791752at2"/>
<protein>
    <submittedName>
        <fullName evidence="6">Transcriptional regulator, IclR family</fullName>
    </submittedName>
</protein>
<organism evidence="6 7">
    <name type="scientific">Desulfoscipio geothermicus DSM 3669</name>
    <dbReference type="NCBI Taxonomy" id="1121426"/>
    <lineage>
        <taxon>Bacteria</taxon>
        <taxon>Bacillati</taxon>
        <taxon>Bacillota</taxon>
        <taxon>Clostridia</taxon>
        <taxon>Eubacteriales</taxon>
        <taxon>Desulfallaceae</taxon>
        <taxon>Desulfoscipio</taxon>
    </lineage>
</organism>
<dbReference type="InterPro" id="IPR050707">
    <property type="entry name" value="HTH_MetabolicPath_Reg"/>
</dbReference>
<dbReference type="InterPro" id="IPR014757">
    <property type="entry name" value="Tscrpt_reg_IclR_C"/>
</dbReference>
<dbReference type="Pfam" id="PF01614">
    <property type="entry name" value="IclR_C"/>
    <property type="match status" value="1"/>
</dbReference>
<accession>A0A1I6CXS3</accession>
<feature type="domain" description="HTH iclR-type" evidence="4">
    <location>
        <begin position="20"/>
        <end position="80"/>
    </location>
</feature>
<evidence type="ECO:0000313" key="7">
    <source>
        <dbReference type="Proteomes" id="UP000199584"/>
    </source>
</evidence>
<keyword evidence="2" id="KW-0238">DNA-binding</keyword>
<dbReference type="PROSITE" id="PS51077">
    <property type="entry name" value="HTH_ICLR"/>
    <property type="match status" value="1"/>
</dbReference>
<dbReference type="SUPFAM" id="SSF46785">
    <property type="entry name" value="Winged helix' DNA-binding domain"/>
    <property type="match status" value="1"/>
</dbReference>
<dbReference type="PANTHER" id="PTHR30136">
    <property type="entry name" value="HELIX-TURN-HELIX TRANSCRIPTIONAL REGULATOR, ICLR FAMILY"/>
    <property type="match status" value="1"/>
</dbReference>
<dbReference type="GO" id="GO:0003700">
    <property type="term" value="F:DNA-binding transcription factor activity"/>
    <property type="evidence" value="ECO:0007669"/>
    <property type="project" value="TreeGrafter"/>
</dbReference>
<dbReference type="PROSITE" id="PS51078">
    <property type="entry name" value="ICLR_ED"/>
    <property type="match status" value="1"/>
</dbReference>
<keyword evidence="7" id="KW-1185">Reference proteome</keyword>
<dbReference type="EMBL" id="FOYM01000003">
    <property type="protein sequence ID" value="SFQ98075.1"/>
    <property type="molecule type" value="Genomic_DNA"/>
</dbReference>
<dbReference type="InterPro" id="IPR036390">
    <property type="entry name" value="WH_DNA-bd_sf"/>
</dbReference>
<dbReference type="Gene3D" id="1.10.10.10">
    <property type="entry name" value="Winged helix-like DNA-binding domain superfamily/Winged helix DNA-binding domain"/>
    <property type="match status" value="1"/>
</dbReference>
<dbReference type="InterPro" id="IPR029016">
    <property type="entry name" value="GAF-like_dom_sf"/>
</dbReference>
<dbReference type="PANTHER" id="PTHR30136:SF35">
    <property type="entry name" value="HTH-TYPE TRANSCRIPTIONAL REGULATOR RV1719"/>
    <property type="match status" value="1"/>
</dbReference>
<evidence type="ECO:0000256" key="2">
    <source>
        <dbReference type="ARBA" id="ARBA00023125"/>
    </source>
</evidence>
<dbReference type="GO" id="GO:0003677">
    <property type="term" value="F:DNA binding"/>
    <property type="evidence" value="ECO:0007669"/>
    <property type="project" value="UniProtKB-KW"/>
</dbReference>
<evidence type="ECO:0000259" key="5">
    <source>
        <dbReference type="PROSITE" id="PS51078"/>
    </source>
</evidence>
<reference evidence="7" key="1">
    <citation type="submission" date="2016-10" db="EMBL/GenBank/DDBJ databases">
        <authorList>
            <person name="Varghese N."/>
            <person name="Submissions S."/>
        </authorList>
    </citation>
    <scope>NUCLEOTIDE SEQUENCE [LARGE SCALE GENOMIC DNA]</scope>
    <source>
        <strain evidence="7">DSM 3669</strain>
    </source>
</reference>
<evidence type="ECO:0000259" key="4">
    <source>
        <dbReference type="PROSITE" id="PS51077"/>
    </source>
</evidence>
<dbReference type="Pfam" id="PF09339">
    <property type="entry name" value="HTH_IclR"/>
    <property type="match status" value="1"/>
</dbReference>
<sequence>MCGGVISGEDNGAEKVPGSVRSVERAADILLCLGNSEKTLTEISLEVGLSKATAYRILGALQKKNFVARDEESGRYFLHWSLMGLLTAGIDRDRSLIQCVDPYMEKLWRLTGETVTLYVRKGYVRVCVAEIVSQHPLKFSVGVGTVVPLNAHTGSPGKLLLAYMSDEEVVAVLTQCEQAGLTSKTAERGLLLQELREIRERGWASSFGERIKGGSSLSVPVWGRHGKVVASLNLLGPYARLNEEVLMGYLDLLKKCAETASVKLGASPDVFKGG</sequence>
<evidence type="ECO:0000313" key="6">
    <source>
        <dbReference type="EMBL" id="SFQ98075.1"/>
    </source>
</evidence>
<proteinExistence type="predicted"/>
<dbReference type="Gene3D" id="3.30.450.40">
    <property type="match status" value="1"/>
</dbReference>
<gene>
    <name evidence="6" type="ORF">SAMN05660706_10340</name>
</gene>
<keyword evidence="3" id="KW-0804">Transcription</keyword>
<evidence type="ECO:0000256" key="1">
    <source>
        <dbReference type="ARBA" id="ARBA00023015"/>
    </source>
</evidence>
<dbReference type="GO" id="GO:0045892">
    <property type="term" value="P:negative regulation of DNA-templated transcription"/>
    <property type="evidence" value="ECO:0007669"/>
    <property type="project" value="TreeGrafter"/>
</dbReference>
<name>A0A1I6CXS3_9FIRM</name>
<dbReference type="InterPro" id="IPR005471">
    <property type="entry name" value="Tscrpt_reg_IclR_N"/>
</dbReference>
<keyword evidence="1" id="KW-0805">Transcription regulation</keyword>
<dbReference type="AlphaFoldDB" id="A0A1I6CXS3"/>
<dbReference type="Proteomes" id="UP000199584">
    <property type="component" value="Unassembled WGS sequence"/>
</dbReference>
<dbReference type="SMART" id="SM00346">
    <property type="entry name" value="HTH_ICLR"/>
    <property type="match status" value="1"/>
</dbReference>
<evidence type="ECO:0000256" key="3">
    <source>
        <dbReference type="ARBA" id="ARBA00023163"/>
    </source>
</evidence>
<dbReference type="InterPro" id="IPR036388">
    <property type="entry name" value="WH-like_DNA-bd_sf"/>
</dbReference>
<dbReference type="SUPFAM" id="SSF55781">
    <property type="entry name" value="GAF domain-like"/>
    <property type="match status" value="1"/>
</dbReference>
<dbReference type="STRING" id="39060.SAMN05660706_10340"/>
<dbReference type="RefSeq" id="WP_092481899.1">
    <property type="nucleotide sequence ID" value="NZ_FOYM01000003.1"/>
</dbReference>